<dbReference type="OrthoDB" id="8479157at2"/>
<name>A0A2P2E0F7_9LEPT</name>
<accession>A0A2P2E0F7</accession>
<sequence>MKQKLKRFYKMAVFMSVLRFFGPLSRLKVLSIFVRAYMHMTARFVSWVWSAQEKRTVEEIASEWTNQMPKPHSMFPITKIENGIAHGEIKVHCPLRGTGDPMACYRLMQYDRSLVEALGGELIVLESQSNSGENFCKVAIKKKGTSWKELKTAWPVSMEDL</sequence>
<organism evidence="1 2">
    <name type="scientific">Leptospira ryugenii</name>
    <dbReference type="NCBI Taxonomy" id="1917863"/>
    <lineage>
        <taxon>Bacteria</taxon>
        <taxon>Pseudomonadati</taxon>
        <taxon>Spirochaetota</taxon>
        <taxon>Spirochaetia</taxon>
        <taxon>Leptospirales</taxon>
        <taxon>Leptospiraceae</taxon>
        <taxon>Leptospira</taxon>
    </lineage>
</organism>
<evidence type="ECO:0000313" key="2">
    <source>
        <dbReference type="Proteomes" id="UP000245133"/>
    </source>
</evidence>
<gene>
    <name evidence="1" type="ORF">LPTSP4_18210</name>
</gene>
<dbReference type="EMBL" id="BFBB01000004">
    <property type="protein sequence ID" value="GBF50296.1"/>
    <property type="molecule type" value="Genomic_DNA"/>
</dbReference>
<reference evidence="1 2" key="1">
    <citation type="submission" date="2018-02" db="EMBL/GenBank/DDBJ databases">
        <title>Novel Leptospira species isolated from soil and water in Japan.</title>
        <authorList>
            <person name="Nakao R."/>
            <person name="Masuzawa T."/>
        </authorList>
    </citation>
    <scope>NUCLEOTIDE SEQUENCE [LARGE SCALE GENOMIC DNA]</scope>
    <source>
        <strain evidence="1 2">YH101</strain>
    </source>
</reference>
<dbReference type="AlphaFoldDB" id="A0A2P2E0F7"/>
<dbReference type="RefSeq" id="WP_108976085.1">
    <property type="nucleotide sequence ID" value="NZ_BFBB01000004.1"/>
</dbReference>
<comment type="caution">
    <text evidence="1">The sequence shown here is derived from an EMBL/GenBank/DDBJ whole genome shotgun (WGS) entry which is preliminary data.</text>
</comment>
<dbReference type="Proteomes" id="UP000245133">
    <property type="component" value="Unassembled WGS sequence"/>
</dbReference>
<keyword evidence="2" id="KW-1185">Reference proteome</keyword>
<protein>
    <submittedName>
        <fullName evidence="1">Uncharacterized protein</fullName>
    </submittedName>
</protein>
<proteinExistence type="predicted"/>
<evidence type="ECO:0000313" key="1">
    <source>
        <dbReference type="EMBL" id="GBF50296.1"/>
    </source>
</evidence>